<gene>
    <name evidence="15" type="ORF">GCM10008905_11330</name>
</gene>
<evidence type="ECO:0000256" key="1">
    <source>
        <dbReference type="ARBA" id="ARBA00005121"/>
    </source>
</evidence>
<protein>
    <recommendedName>
        <fullName evidence="4">Corrinoid adenosyltransferase</fullName>
        <ecNumber evidence="3">2.5.1.17</ecNumber>
    </recommendedName>
    <alternativeName>
        <fullName evidence="9">Cob(II)alamin adenosyltransferase</fullName>
    </alternativeName>
    <alternativeName>
        <fullName evidence="11">Cob(II)yrinic acid a,c-diamide adenosyltransferase</fullName>
    </alternativeName>
    <alternativeName>
        <fullName evidence="10">Cobinamide/cobalamin adenosyltransferase</fullName>
    </alternativeName>
</protein>
<evidence type="ECO:0000256" key="2">
    <source>
        <dbReference type="ARBA" id="ARBA00007487"/>
    </source>
</evidence>
<keyword evidence="5" id="KW-0169">Cobalamin biosynthesis</keyword>
<comment type="similarity">
    <text evidence="2">Belongs to the Cob(I)alamin adenosyltransferase family.</text>
</comment>
<evidence type="ECO:0000313" key="15">
    <source>
        <dbReference type="EMBL" id="GAA0721181.1"/>
    </source>
</evidence>
<dbReference type="EMBL" id="BAAACF010000001">
    <property type="protein sequence ID" value="GAA0721181.1"/>
    <property type="molecule type" value="Genomic_DNA"/>
</dbReference>
<comment type="catalytic activity">
    <reaction evidence="13">
        <text>2 cob(II)alamin + reduced [electron-transfer flavoprotein] + 2 ATP = 2 adenosylcob(III)alamin + 2 triphosphate + oxidized [electron-transfer flavoprotein] + 3 H(+)</text>
        <dbReference type="Rhea" id="RHEA:28671"/>
        <dbReference type="Rhea" id="RHEA-COMP:10685"/>
        <dbReference type="Rhea" id="RHEA-COMP:10686"/>
        <dbReference type="ChEBI" id="CHEBI:15378"/>
        <dbReference type="ChEBI" id="CHEBI:16304"/>
        <dbReference type="ChEBI" id="CHEBI:18036"/>
        <dbReference type="ChEBI" id="CHEBI:18408"/>
        <dbReference type="ChEBI" id="CHEBI:30616"/>
        <dbReference type="ChEBI" id="CHEBI:57692"/>
        <dbReference type="ChEBI" id="CHEBI:58307"/>
        <dbReference type="EC" id="2.5.1.17"/>
    </reaction>
</comment>
<dbReference type="PANTHER" id="PTHR12213">
    <property type="entry name" value="CORRINOID ADENOSYLTRANSFERASE"/>
    <property type="match status" value="1"/>
</dbReference>
<proteinExistence type="inferred from homology"/>
<evidence type="ECO:0000256" key="8">
    <source>
        <dbReference type="ARBA" id="ARBA00022840"/>
    </source>
</evidence>
<evidence type="ECO:0000256" key="12">
    <source>
        <dbReference type="ARBA" id="ARBA00048555"/>
    </source>
</evidence>
<evidence type="ECO:0000313" key="16">
    <source>
        <dbReference type="Proteomes" id="UP001500339"/>
    </source>
</evidence>
<accession>A0ABP3U3Z7</accession>
<dbReference type="InterPro" id="IPR009221">
    <property type="entry name" value="PduO"/>
</dbReference>
<dbReference type="RefSeq" id="WP_343767616.1">
    <property type="nucleotide sequence ID" value="NZ_BAAACF010000001.1"/>
</dbReference>
<dbReference type="EC" id="2.5.1.17" evidence="3"/>
<dbReference type="PIRSF" id="PIRSF036411">
    <property type="entry name" value="ATR_PduO"/>
    <property type="match status" value="1"/>
</dbReference>
<evidence type="ECO:0000256" key="6">
    <source>
        <dbReference type="ARBA" id="ARBA00022679"/>
    </source>
</evidence>
<evidence type="ECO:0000256" key="3">
    <source>
        <dbReference type="ARBA" id="ARBA00012454"/>
    </source>
</evidence>
<comment type="catalytic activity">
    <reaction evidence="12">
        <text>2 cob(II)yrinate a,c diamide + reduced [electron-transfer flavoprotein] + 2 ATP = 2 adenosylcob(III)yrinate a,c-diamide + 2 triphosphate + oxidized [electron-transfer flavoprotein] + 3 H(+)</text>
        <dbReference type="Rhea" id="RHEA:11528"/>
        <dbReference type="Rhea" id="RHEA-COMP:10685"/>
        <dbReference type="Rhea" id="RHEA-COMP:10686"/>
        <dbReference type="ChEBI" id="CHEBI:15378"/>
        <dbReference type="ChEBI" id="CHEBI:18036"/>
        <dbReference type="ChEBI" id="CHEBI:30616"/>
        <dbReference type="ChEBI" id="CHEBI:57692"/>
        <dbReference type="ChEBI" id="CHEBI:58307"/>
        <dbReference type="ChEBI" id="CHEBI:58503"/>
        <dbReference type="ChEBI" id="CHEBI:58537"/>
        <dbReference type="EC" id="2.5.1.17"/>
    </reaction>
</comment>
<dbReference type="Proteomes" id="UP001500339">
    <property type="component" value="Unassembled WGS sequence"/>
</dbReference>
<dbReference type="SUPFAM" id="SSF89028">
    <property type="entry name" value="Cobalamin adenosyltransferase-like"/>
    <property type="match status" value="1"/>
</dbReference>
<comment type="pathway">
    <text evidence="1">Cofactor biosynthesis; adenosylcobalamin biosynthesis; adenosylcobalamin from cob(II)yrinate a,c-diamide: step 2/7.</text>
</comment>
<dbReference type="Gene3D" id="1.20.1200.10">
    <property type="entry name" value="Cobalamin adenosyltransferase-like"/>
    <property type="match status" value="1"/>
</dbReference>
<dbReference type="Gene3D" id="3.30.450.150">
    <property type="entry name" value="Haem-degrading domain"/>
    <property type="match status" value="1"/>
</dbReference>
<name>A0ABP3U3Z7_9CLOT</name>
<dbReference type="SUPFAM" id="SSF143744">
    <property type="entry name" value="GlcG-like"/>
    <property type="match status" value="1"/>
</dbReference>
<dbReference type="PANTHER" id="PTHR12213:SF0">
    <property type="entry name" value="CORRINOID ADENOSYLTRANSFERASE MMAB"/>
    <property type="match status" value="1"/>
</dbReference>
<evidence type="ECO:0000256" key="7">
    <source>
        <dbReference type="ARBA" id="ARBA00022741"/>
    </source>
</evidence>
<reference evidence="16" key="1">
    <citation type="journal article" date="2019" name="Int. J. Syst. Evol. Microbiol.">
        <title>The Global Catalogue of Microorganisms (GCM) 10K type strain sequencing project: providing services to taxonomists for standard genome sequencing and annotation.</title>
        <authorList>
            <consortium name="The Broad Institute Genomics Platform"/>
            <consortium name="The Broad Institute Genome Sequencing Center for Infectious Disease"/>
            <person name="Wu L."/>
            <person name="Ma J."/>
        </authorList>
    </citation>
    <scope>NUCLEOTIDE SEQUENCE [LARGE SCALE GENOMIC DNA]</scope>
    <source>
        <strain evidence="16">JCM 1405</strain>
    </source>
</reference>
<evidence type="ECO:0000259" key="14">
    <source>
        <dbReference type="Pfam" id="PF01923"/>
    </source>
</evidence>
<dbReference type="Pfam" id="PF03928">
    <property type="entry name" value="HbpS-like"/>
    <property type="match status" value="1"/>
</dbReference>
<evidence type="ECO:0000256" key="10">
    <source>
        <dbReference type="ARBA" id="ARBA00033334"/>
    </source>
</evidence>
<keyword evidence="8" id="KW-0067">ATP-binding</keyword>
<dbReference type="InterPro" id="IPR029499">
    <property type="entry name" value="PduO-typ"/>
</dbReference>
<evidence type="ECO:0000256" key="4">
    <source>
        <dbReference type="ARBA" id="ARBA00020963"/>
    </source>
</evidence>
<dbReference type="InterPro" id="IPR036451">
    <property type="entry name" value="CblAdoTrfase-like_sf"/>
</dbReference>
<evidence type="ECO:0000256" key="9">
    <source>
        <dbReference type="ARBA" id="ARBA00031529"/>
    </source>
</evidence>
<keyword evidence="16" id="KW-1185">Reference proteome</keyword>
<dbReference type="InterPro" id="IPR016030">
    <property type="entry name" value="CblAdoTrfase-like"/>
</dbReference>
<feature type="domain" description="Cobalamin adenosyltransferase-like" evidence="14">
    <location>
        <begin position="4"/>
        <end position="167"/>
    </location>
</feature>
<keyword evidence="7" id="KW-0547">Nucleotide-binding</keyword>
<dbReference type="Pfam" id="PF01923">
    <property type="entry name" value="Cob_adeno_trans"/>
    <property type="match status" value="1"/>
</dbReference>
<organism evidence="15 16">
    <name type="scientific">Clostridium malenominatum</name>
    <dbReference type="NCBI Taxonomy" id="1539"/>
    <lineage>
        <taxon>Bacteria</taxon>
        <taxon>Bacillati</taxon>
        <taxon>Bacillota</taxon>
        <taxon>Clostridia</taxon>
        <taxon>Eubacteriales</taxon>
        <taxon>Clostridiaceae</taxon>
        <taxon>Clostridium</taxon>
    </lineage>
</organism>
<comment type="caution">
    <text evidence="15">The sequence shown here is derived from an EMBL/GenBank/DDBJ whole genome shotgun (WGS) entry which is preliminary data.</text>
</comment>
<keyword evidence="6" id="KW-0808">Transferase</keyword>
<evidence type="ECO:0000256" key="11">
    <source>
        <dbReference type="ARBA" id="ARBA00033354"/>
    </source>
</evidence>
<dbReference type="NCBIfam" id="TIGR00636">
    <property type="entry name" value="PduO_Nterm"/>
    <property type="match status" value="1"/>
</dbReference>
<dbReference type="InterPro" id="IPR038084">
    <property type="entry name" value="PduO/GlcC-like_sf"/>
</dbReference>
<sequence>MGNIYTQKGDRGETGLFGGSKIWKDDLRVQCYGSIDETNSNIGLAYSLIKDHDMRSILNHIQKKLFILGAELASDDKGLALLSDRIMEKDVAYLEEVIDKYQRELGEQKGFIVPGSTTASAMLHVARTVARRTERNLVNLNKKEKVTDSIMKFMNRLSDALFIIARAEEENSLVREVKNRVLEKLQEGSRNSIITLEIAKEMAKMAEKRANELRLPVVVSVVDMGGNLMLMHRMDNSLLGSIDISINKAYTAVALKTSTDKLASLASSGGSLHGIQNTNDNRIVTFGGGYPIECNGEVVGGIGISGGTVEQDMDIALYSLQGFYK</sequence>
<dbReference type="InterPro" id="IPR005624">
    <property type="entry name" value="PduO/GlcC-like"/>
</dbReference>
<evidence type="ECO:0000256" key="5">
    <source>
        <dbReference type="ARBA" id="ARBA00022573"/>
    </source>
</evidence>
<evidence type="ECO:0000256" key="13">
    <source>
        <dbReference type="ARBA" id="ARBA00048692"/>
    </source>
</evidence>